<keyword evidence="7" id="KW-0539">Nucleus</keyword>
<keyword evidence="6" id="KW-0804">Transcription</keyword>
<keyword evidence="11" id="KW-1185">Reference proteome</keyword>
<dbReference type="InterPro" id="IPR052035">
    <property type="entry name" value="ZnF_BED_domain_contain"/>
</dbReference>
<evidence type="ECO:0000256" key="5">
    <source>
        <dbReference type="ARBA" id="ARBA00023015"/>
    </source>
</evidence>
<dbReference type="GO" id="GO:0005634">
    <property type="term" value="C:nucleus"/>
    <property type="evidence" value="ECO:0007669"/>
    <property type="project" value="UniProtKB-SubCell"/>
</dbReference>
<feature type="compositionally biased region" description="Low complexity" evidence="9">
    <location>
        <begin position="37"/>
        <end position="53"/>
    </location>
</feature>
<reference evidence="12" key="1">
    <citation type="submission" date="2017-02" db="UniProtKB">
        <authorList>
            <consortium name="WormBaseParasite"/>
        </authorList>
    </citation>
    <scope>IDENTIFICATION</scope>
</reference>
<accession>A0A0M3ISW3</accession>
<protein>
    <submittedName>
        <fullName evidence="12">BED-type domain-containing protein</fullName>
    </submittedName>
</protein>
<keyword evidence="4" id="KW-0862">Zinc</keyword>
<proteinExistence type="predicted"/>
<dbReference type="SUPFAM" id="SSF57667">
    <property type="entry name" value="beta-beta-alpha zinc fingers"/>
    <property type="match status" value="1"/>
</dbReference>
<dbReference type="Proteomes" id="UP000036681">
    <property type="component" value="Unplaced"/>
</dbReference>
<comment type="subcellular location">
    <subcellularLocation>
        <location evidence="1">Nucleus</location>
    </subcellularLocation>
</comment>
<keyword evidence="5" id="KW-0805">Transcription regulation</keyword>
<evidence type="ECO:0000256" key="7">
    <source>
        <dbReference type="ARBA" id="ARBA00023242"/>
    </source>
</evidence>
<dbReference type="PROSITE" id="PS50808">
    <property type="entry name" value="ZF_BED"/>
    <property type="match status" value="1"/>
</dbReference>
<evidence type="ECO:0000313" key="12">
    <source>
        <dbReference type="WBParaSite" id="ALUE_0002184101-mRNA-1"/>
    </source>
</evidence>
<dbReference type="GO" id="GO:0003677">
    <property type="term" value="F:DNA binding"/>
    <property type="evidence" value="ECO:0007669"/>
    <property type="project" value="InterPro"/>
</dbReference>
<feature type="domain" description="BED-type" evidence="10">
    <location>
        <begin position="64"/>
        <end position="130"/>
    </location>
</feature>
<name>A0A0M3ISW3_ASCLU</name>
<dbReference type="SMART" id="SM00614">
    <property type="entry name" value="ZnF_BED"/>
    <property type="match status" value="1"/>
</dbReference>
<dbReference type="GO" id="GO:0008270">
    <property type="term" value="F:zinc ion binding"/>
    <property type="evidence" value="ECO:0007669"/>
    <property type="project" value="UniProtKB-KW"/>
</dbReference>
<keyword evidence="3 8" id="KW-0863">Zinc-finger</keyword>
<dbReference type="InterPro" id="IPR036236">
    <property type="entry name" value="Znf_C2H2_sf"/>
</dbReference>
<evidence type="ECO:0000256" key="2">
    <source>
        <dbReference type="ARBA" id="ARBA00022723"/>
    </source>
</evidence>
<evidence type="ECO:0000256" key="3">
    <source>
        <dbReference type="ARBA" id="ARBA00022771"/>
    </source>
</evidence>
<feature type="region of interest" description="Disordered" evidence="9">
    <location>
        <begin position="37"/>
        <end position="63"/>
    </location>
</feature>
<evidence type="ECO:0000313" key="11">
    <source>
        <dbReference type="Proteomes" id="UP000036681"/>
    </source>
</evidence>
<evidence type="ECO:0000256" key="6">
    <source>
        <dbReference type="ARBA" id="ARBA00023163"/>
    </source>
</evidence>
<evidence type="ECO:0000256" key="1">
    <source>
        <dbReference type="ARBA" id="ARBA00004123"/>
    </source>
</evidence>
<dbReference type="GO" id="GO:0009791">
    <property type="term" value="P:post-embryonic development"/>
    <property type="evidence" value="ECO:0007669"/>
    <property type="project" value="UniProtKB-ARBA"/>
</dbReference>
<evidence type="ECO:0000256" key="4">
    <source>
        <dbReference type="ARBA" id="ARBA00022833"/>
    </source>
</evidence>
<dbReference type="PANTHER" id="PTHR46481">
    <property type="entry name" value="ZINC FINGER BED DOMAIN-CONTAINING PROTEIN 4"/>
    <property type="match status" value="1"/>
</dbReference>
<keyword evidence="2" id="KW-0479">Metal-binding</keyword>
<dbReference type="WBParaSite" id="ALUE_0002184101-mRNA-1">
    <property type="protein sequence ID" value="ALUE_0002184101-mRNA-1"/>
    <property type="gene ID" value="ALUE_0002184101"/>
</dbReference>
<organism evidence="11 12">
    <name type="scientific">Ascaris lumbricoides</name>
    <name type="common">Giant roundworm</name>
    <dbReference type="NCBI Taxonomy" id="6252"/>
    <lineage>
        <taxon>Eukaryota</taxon>
        <taxon>Metazoa</taxon>
        <taxon>Ecdysozoa</taxon>
        <taxon>Nematoda</taxon>
        <taxon>Chromadorea</taxon>
        <taxon>Rhabditida</taxon>
        <taxon>Spirurina</taxon>
        <taxon>Ascaridomorpha</taxon>
        <taxon>Ascaridoidea</taxon>
        <taxon>Ascarididae</taxon>
        <taxon>Ascaris</taxon>
    </lineage>
</organism>
<dbReference type="PANTHER" id="PTHR46481:SF10">
    <property type="entry name" value="ZINC FINGER BED DOMAIN-CONTAINING PROTEIN 39"/>
    <property type="match status" value="1"/>
</dbReference>
<sequence>LDIIEHPNASVSLLTQSAVSDFLRHVHVTQAPAANNIHKSSSHTTISVTSSTPSPKPKMGGSTMKTAKVWRYFDQLPTEEQAAECKICCKKIKATNSRFLFPRRNILSICSTTGMIRHLRSCHVNEYQLLQEARQTGFVIKQEEKTKGTMAKQFSDTRKQKPKEASAHTIANLIGTSSEVTSKSALTTSSMNHKSHNEAPISKRLKIDECKAVDLRVERTTQDKEGNRKLSTVRSNEKRQLTKDTCCWPEDHPDAKRITNQVGLMLLLDNESPAAVDRAGFRGLLRLLEPKYRMPSAEKFQKVIIPEIFNQLKADIVGFQQSFFQNNPFGVEAAASNGIHGASAANIIKSNVQEHSKPIAAHTEQVYISISVWYYQLIFIEYVGILIRFDGS</sequence>
<dbReference type="Pfam" id="PF02892">
    <property type="entry name" value="zf-BED"/>
    <property type="match status" value="1"/>
</dbReference>
<dbReference type="InterPro" id="IPR003656">
    <property type="entry name" value="Znf_BED"/>
</dbReference>
<evidence type="ECO:0000259" key="10">
    <source>
        <dbReference type="PROSITE" id="PS50808"/>
    </source>
</evidence>
<evidence type="ECO:0000256" key="8">
    <source>
        <dbReference type="PROSITE-ProRule" id="PRU00027"/>
    </source>
</evidence>
<dbReference type="AlphaFoldDB" id="A0A0M3ISW3"/>
<evidence type="ECO:0000256" key="9">
    <source>
        <dbReference type="SAM" id="MobiDB-lite"/>
    </source>
</evidence>